<dbReference type="AlphaFoldDB" id="A0A1F6GRS9"/>
<dbReference type="Proteomes" id="UP000177583">
    <property type="component" value="Unassembled WGS sequence"/>
</dbReference>
<name>A0A1F6GRS9_9PROT</name>
<organism evidence="1 2">
    <name type="scientific">Candidatus Lambdaproteobacteria bacterium RIFOXYD2_FULL_56_26</name>
    <dbReference type="NCBI Taxonomy" id="1817773"/>
    <lineage>
        <taxon>Bacteria</taxon>
        <taxon>Pseudomonadati</taxon>
        <taxon>Pseudomonadota</taxon>
        <taxon>Candidatus Lambdaproteobacteria</taxon>
    </lineage>
</organism>
<evidence type="ECO:0008006" key="3">
    <source>
        <dbReference type="Google" id="ProtNLM"/>
    </source>
</evidence>
<gene>
    <name evidence="1" type="ORF">A2557_03545</name>
</gene>
<reference evidence="1 2" key="1">
    <citation type="journal article" date="2016" name="Nat. Commun.">
        <title>Thousands of microbial genomes shed light on interconnected biogeochemical processes in an aquifer system.</title>
        <authorList>
            <person name="Anantharaman K."/>
            <person name="Brown C.T."/>
            <person name="Hug L.A."/>
            <person name="Sharon I."/>
            <person name="Castelle C.J."/>
            <person name="Probst A.J."/>
            <person name="Thomas B.C."/>
            <person name="Singh A."/>
            <person name="Wilkins M.J."/>
            <person name="Karaoz U."/>
            <person name="Brodie E.L."/>
            <person name="Williams K.H."/>
            <person name="Hubbard S.S."/>
            <person name="Banfield J.F."/>
        </authorList>
    </citation>
    <scope>NUCLEOTIDE SEQUENCE [LARGE SCALE GENOMIC DNA]</scope>
</reference>
<evidence type="ECO:0000313" key="2">
    <source>
        <dbReference type="Proteomes" id="UP000177583"/>
    </source>
</evidence>
<evidence type="ECO:0000313" key="1">
    <source>
        <dbReference type="EMBL" id="OGH00758.1"/>
    </source>
</evidence>
<proteinExistence type="predicted"/>
<dbReference type="Gene3D" id="3.30.565.10">
    <property type="entry name" value="Histidine kinase-like ATPase, C-terminal domain"/>
    <property type="match status" value="1"/>
</dbReference>
<dbReference type="EMBL" id="MFNF01000042">
    <property type="protein sequence ID" value="OGH00758.1"/>
    <property type="molecule type" value="Genomic_DNA"/>
</dbReference>
<dbReference type="InterPro" id="IPR036890">
    <property type="entry name" value="HATPase_C_sf"/>
</dbReference>
<accession>A0A1F6GRS9</accession>
<dbReference type="SUPFAM" id="SSF55874">
    <property type="entry name" value="ATPase domain of HSP90 chaperone/DNA topoisomerase II/histidine kinase"/>
    <property type="match status" value="1"/>
</dbReference>
<comment type="caution">
    <text evidence="1">The sequence shown here is derived from an EMBL/GenBank/DDBJ whole genome shotgun (WGS) entry which is preliminary data.</text>
</comment>
<sequence length="337" mass="38047">MAIRIRILSNDSLLFCNFTDREIALLSHFENSEKPLLELKSGYGVRIEKISTESGILFAATTDKEYLSRNPKQFRAIALTLSSYVGVLKQAKIDTASSLQDRNRKILHNLVTLNGKNKQEIYSIIPPEAGSTSRAEAIKLISAHVKEESDRIADALFRIAKNNMAIGSEITVANLFFTQEPKIKADIHEIHRVLMNALYMFFADFTDKGVRVDFEKTQAKAYFDYTSVQVALYHLLDNAVKYILQNEDLTIRVVELPEEIKVTFQMVSIKIEPYEKKSIFEDGISGHWPKEANSQGQGVGLGYIKKRVLTSIAEIKPARHSHGKTQQVCKAFKNFSG</sequence>
<feature type="non-terminal residue" evidence="1">
    <location>
        <position position="337"/>
    </location>
</feature>
<protein>
    <recommendedName>
        <fullName evidence="3">Histidine kinase domain-containing protein</fullName>
    </recommendedName>
</protein>